<feature type="transmembrane region" description="Helical" evidence="16">
    <location>
        <begin position="111"/>
        <end position="128"/>
    </location>
</feature>
<comment type="catalytic activity">
    <reaction evidence="1">
        <text>a CDP-1,2-diacyl-sn-glycerol + L-serine = a 1,2-diacyl-sn-glycero-3-phospho-L-serine + CMP + H(+)</text>
        <dbReference type="Rhea" id="RHEA:16913"/>
        <dbReference type="ChEBI" id="CHEBI:15378"/>
        <dbReference type="ChEBI" id="CHEBI:33384"/>
        <dbReference type="ChEBI" id="CHEBI:57262"/>
        <dbReference type="ChEBI" id="CHEBI:58332"/>
        <dbReference type="ChEBI" id="CHEBI:60377"/>
        <dbReference type="EC" id="2.7.8.8"/>
    </reaction>
</comment>
<dbReference type="OrthoDB" id="9777147at2"/>
<sequence length="251" mass="28325">MNHFIASNIPNALTCSNLISGCIATLCAYSGNTQMALIWILIGATFDFFDGMSARLLKVSSPIGKELDSLADVVTFGVAPSTMIYYTLSVIDYPSFLQSPPQYSFDVYRTVIPYLAFLMAAFSALRLAKFNIDQRQTDSFIGLPTPANALFWGALILTNPYWIENNSWSLFCILALMLTSCYLLVCELPMFALKFKHWTWKGNTIRYSFMILTIIVLCLFGVLKGWWIVIACYFLISLYLYITGKSKRISK</sequence>
<proteinExistence type="inferred from homology"/>
<keyword evidence="10" id="KW-0443">Lipid metabolism</keyword>
<dbReference type="InterPro" id="IPR043130">
    <property type="entry name" value="CDP-OH_PTrfase_TM_dom"/>
</dbReference>
<evidence type="ECO:0000256" key="11">
    <source>
        <dbReference type="ARBA" id="ARBA00023136"/>
    </source>
</evidence>
<comment type="subcellular location">
    <subcellularLocation>
        <location evidence="2">Endomembrane system</location>
        <topology evidence="2">Multi-pass membrane protein</topology>
    </subcellularLocation>
</comment>
<evidence type="ECO:0000313" key="18">
    <source>
        <dbReference type="Proteomes" id="UP000029723"/>
    </source>
</evidence>
<evidence type="ECO:0000256" key="3">
    <source>
        <dbReference type="ARBA" id="ARBA00010441"/>
    </source>
</evidence>
<dbReference type="EC" id="2.7.8.8" evidence="4"/>
<dbReference type="PROSITE" id="PS00379">
    <property type="entry name" value="CDP_ALCOHOL_P_TRANSF"/>
    <property type="match status" value="1"/>
</dbReference>
<comment type="similarity">
    <text evidence="3 15">Belongs to the CDP-alcohol phosphatidyltransferase class-I family.</text>
</comment>
<keyword evidence="13" id="KW-1208">Phospholipid metabolism</keyword>
<keyword evidence="12" id="KW-0594">Phospholipid biosynthesis</keyword>
<comment type="caution">
    <text evidence="17">The sequence shown here is derived from an EMBL/GenBank/DDBJ whole genome shotgun (WGS) entry which is preliminary data.</text>
</comment>
<evidence type="ECO:0000256" key="7">
    <source>
        <dbReference type="ARBA" id="ARBA00022679"/>
    </source>
</evidence>
<keyword evidence="8 16" id="KW-0812">Transmembrane</keyword>
<evidence type="ECO:0000256" key="8">
    <source>
        <dbReference type="ARBA" id="ARBA00022692"/>
    </source>
</evidence>
<dbReference type="PANTHER" id="PTHR14269">
    <property type="entry name" value="CDP-DIACYLGLYCEROL--GLYCEROL-3-PHOSPHATE 3-PHOSPHATIDYLTRANSFERASE-RELATED"/>
    <property type="match status" value="1"/>
</dbReference>
<evidence type="ECO:0000256" key="16">
    <source>
        <dbReference type="SAM" id="Phobius"/>
    </source>
</evidence>
<dbReference type="Proteomes" id="UP000029723">
    <property type="component" value="Unassembled WGS sequence"/>
</dbReference>
<evidence type="ECO:0000256" key="13">
    <source>
        <dbReference type="ARBA" id="ARBA00023264"/>
    </source>
</evidence>
<evidence type="ECO:0000256" key="4">
    <source>
        <dbReference type="ARBA" id="ARBA00013174"/>
    </source>
</evidence>
<evidence type="ECO:0000256" key="1">
    <source>
        <dbReference type="ARBA" id="ARBA00000287"/>
    </source>
</evidence>
<reference evidence="17 18" key="1">
    <citation type="submission" date="2014-07" db="EMBL/GenBank/DDBJ databases">
        <authorList>
            <person name="McCorrison J."/>
            <person name="Sanka R."/>
            <person name="Torralba M."/>
            <person name="Gillis M."/>
            <person name="Haft D.H."/>
            <person name="Methe B."/>
            <person name="Sutton G."/>
            <person name="Nelson K.E."/>
        </authorList>
    </citation>
    <scope>NUCLEOTIDE SEQUENCE [LARGE SCALE GENOMIC DNA]</scope>
    <source>
        <strain evidence="17 18">S9-PR14</strain>
    </source>
</reference>
<dbReference type="AlphaFoldDB" id="A0A098YQA9"/>
<feature type="transmembrane region" description="Helical" evidence="16">
    <location>
        <begin position="168"/>
        <end position="193"/>
    </location>
</feature>
<evidence type="ECO:0000256" key="12">
    <source>
        <dbReference type="ARBA" id="ARBA00023209"/>
    </source>
</evidence>
<dbReference type="Pfam" id="PF01066">
    <property type="entry name" value="CDP-OH_P_transf"/>
    <property type="match status" value="1"/>
</dbReference>
<evidence type="ECO:0000256" key="2">
    <source>
        <dbReference type="ARBA" id="ARBA00004127"/>
    </source>
</evidence>
<evidence type="ECO:0000313" key="17">
    <source>
        <dbReference type="EMBL" id="KGI21571.1"/>
    </source>
</evidence>
<accession>A0A098YQA9</accession>
<keyword evidence="6" id="KW-0444">Lipid biosynthesis</keyword>
<dbReference type="InterPro" id="IPR048254">
    <property type="entry name" value="CDP_ALCOHOL_P_TRANSF_CS"/>
</dbReference>
<organism evidence="17 18">
    <name type="scientific">Hoylesella timonensis S9-PR14</name>
    <dbReference type="NCBI Taxonomy" id="1401062"/>
    <lineage>
        <taxon>Bacteria</taxon>
        <taxon>Pseudomonadati</taxon>
        <taxon>Bacteroidota</taxon>
        <taxon>Bacteroidia</taxon>
        <taxon>Bacteroidales</taxon>
        <taxon>Prevotellaceae</taxon>
        <taxon>Hoylesella</taxon>
    </lineage>
</organism>
<feature type="transmembrane region" description="Helical" evidence="16">
    <location>
        <begin position="140"/>
        <end position="162"/>
    </location>
</feature>
<evidence type="ECO:0000256" key="9">
    <source>
        <dbReference type="ARBA" id="ARBA00022989"/>
    </source>
</evidence>
<dbReference type="InterPro" id="IPR000462">
    <property type="entry name" value="CDP-OH_P_trans"/>
</dbReference>
<protein>
    <recommendedName>
        <fullName evidence="5">CDP-diacylglycerol--serine O-phosphatidyltransferase</fullName>
        <ecNumber evidence="4">2.7.8.8</ecNumber>
    </recommendedName>
    <alternativeName>
        <fullName evidence="14">Phosphatidylserine synthase</fullName>
    </alternativeName>
</protein>
<dbReference type="GO" id="GO:0016020">
    <property type="term" value="C:membrane"/>
    <property type="evidence" value="ECO:0007669"/>
    <property type="project" value="InterPro"/>
</dbReference>
<keyword evidence="7 15" id="KW-0808">Transferase</keyword>
<dbReference type="RefSeq" id="WP_036928317.1">
    <property type="nucleotide sequence ID" value="NZ_JRPQ01000141.1"/>
</dbReference>
<dbReference type="GO" id="GO:0003882">
    <property type="term" value="F:CDP-diacylglycerol-serine O-phosphatidyltransferase activity"/>
    <property type="evidence" value="ECO:0007669"/>
    <property type="project" value="UniProtKB-EC"/>
</dbReference>
<evidence type="ECO:0000256" key="15">
    <source>
        <dbReference type="RuleBase" id="RU003750"/>
    </source>
</evidence>
<keyword evidence="9 16" id="KW-1133">Transmembrane helix</keyword>
<dbReference type="GO" id="GO:0012505">
    <property type="term" value="C:endomembrane system"/>
    <property type="evidence" value="ECO:0007669"/>
    <property type="project" value="UniProtKB-SubCell"/>
</dbReference>
<dbReference type="InterPro" id="IPR050324">
    <property type="entry name" value="CDP-alcohol_PTase-I"/>
</dbReference>
<dbReference type="NCBIfam" id="TIGR00473">
    <property type="entry name" value="pssA"/>
    <property type="match status" value="1"/>
</dbReference>
<evidence type="ECO:0000256" key="5">
    <source>
        <dbReference type="ARBA" id="ARBA00017171"/>
    </source>
</evidence>
<dbReference type="EMBL" id="JRPQ01000141">
    <property type="protein sequence ID" value="KGI21571.1"/>
    <property type="molecule type" value="Genomic_DNA"/>
</dbReference>
<dbReference type="GO" id="GO:0008654">
    <property type="term" value="P:phospholipid biosynthetic process"/>
    <property type="evidence" value="ECO:0007669"/>
    <property type="project" value="UniProtKB-KW"/>
</dbReference>
<evidence type="ECO:0000256" key="10">
    <source>
        <dbReference type="ARBA" id="ARBA00023098"/>
    </source>
</evidence>
<evidence type="ECO:0000256" key="14">
    <source>
        <dbReference type="ARBA" id="ARBA00032361"/>
    </source>
</evidence>
<keyword evidence="11 16" id="KW-0472">Membrane</keyword>
<dbReference type="Gene3D" id="1.20.120.1760">
    <property type="match status" value="1"/>
</dbReference>
<gene>
    <name evidence="17" type="ORF">HMPREF9304_09570</name>
</gene>
<dbReference type="PANTHER" id="PTHR14269:SF61">
    <property type="entry name" value="CDP-DIACYLGLYCEROL--SERINE O-PHOSPHATIDYLTRANSFERASE"/>
    <property type="match status" value="1"/>
</dbReference>
<dbReference type="InterPro" id="IPR004533">
    <property type="entry name" value="CDP-diaglyc--ser_O-PTrfase"/>
</dbReference>
<feature type="transmembrane region" description="Helical" evidence="16">
    <location>
        <begin position="228"/>
        <end position="244"/>
    </location>
</feature>
<name>A0A098YQA9_9BACT</name>
<evidence type="ECO:0000256" key="6">
    <source>
        <dbReference type="ARBA" id="ARBA00022516"/>
    </source>
</evidence>
<feature type="transmembrane region" description="Helical" evidence="16">
    <location>
        <begin position="205"/>
        <end position="222"/>
    </location>
</feature>